<keyword evidence="5" id="KW-0547">Nucleotide-binding</keyword>
<sequence length="402" mass="46064">MALTRENRKADYIKRIFSLPQFREEIRTHDYKELLFHKYSSSNEEIINTIKTKMPSIVRISVFGANLFSLINYSIPAVYLGWQVLDRIIDIGNFTTLLIGTANLSSSLFYMVILIPQMAEHSLFVNNLREILEYKSSMESTEDLKIVQKEKNHSILLDNVSFRYNSSADNILKNISLRIDKGEKIALVGENGAGKSTLIKLILRLYDPQSGSMYLDEENYKDLDVSSLRQEIAVVYQDFQAFAFSIGENVLTKELGGREDEDKVWEALKKSGLSTKIENLPDKLNTPLTDEFEENGISFSGGENQKLAIARAMCKDAGVIIMDEPSSSLDPLSEYDMYLQMLNMCRDKTLILISHRLYSTKMVDKIYYMESGSILECGSHEELMKQNGKYARMYHIQAEQYR</sequence>
<dbReference type="RefSeq" id="WP_103238430.1">
    <property type="nucleotide sequence ID" value="NZ_JANJZD010000004.1"/>
</dbReference>
<dbReference type="InterPro" id="IPR027417">
    <property type="entry name" value="P-loop_NTPase"/>
</dbReference>
<keyword evidence="9 10" id="KW-0472">Membrane</keyword>
<dbReference type="OrthoDB" id="1699242at2"/>
<dbReference type="SMART" id="SM00382">
    <property type="entry name" value="AAA"/>
    <property type="match status" value="1"/>
</dbReference>
<evidence type="ECO:0000256" key="9">
    <source>
        <dbReference type="ARBA" id="ARBA00023136"/>
    </source>
</evidence>
<dbReference type="AlphaFoldDB" id="A0A2K4ZCZ8"/>
<evidence type="ECO:0000256" key="7">
    <source>
        <dbReference type="ARBA" id="ARBA00022840"/>
    </source>
</evidence>
<dbReference type="Pfam" id="PF00005">
    <property type="entry name" value="ABC_tran"/>
    <property type="match status" value="1"/>
</dbReference>
<dbReference type="PANTHER" id="PTHR24221">
    <property type="entry name" value="ATP-BINDING CASSETTE SUB-FAMILY B"/>
    <property type="match status" value="1"/>
</dbReference>
<dbReference type="GO" id="GO:0008234">
    <property type="term" value="F:cysteine-type peptidase activity"/>
    <property type="evidence" value="ECO:0007669"/>
    <property type="project" value="UniProtKB-KW"/>
</dbReference>
<dbReference type="SUPFAM" id="SSF52540">
    <property type="entry name" value="P-loop containing nucleoside triphosphate hydrolases"/>
    <property type="match status" value="1"/>
</dbReference>
<feature type="transmembrane region" description="Helical" evidence="10">
    <location>
        <begin position="94"/>
        <end position="115"/>
    </location>
</feature>
<evidence type="ECO:0000256" key="6">
    <source>
        <dbReference type="ARBA" id="ARBA00022807"/>
    </source>
</evidence>
<dbReference type="GO" id="GO:0005886">
    <property type="term" value="C:plasma membrane"/>
    <property type="evidence" value="ECO:0007669"/>
    <property type="project" value="UniProtKB-SubCell"/>
</dbReference>
<dbReference type="InterPro" id="IPR003439">
    <property type="entry name" value="ABC_transporter-like_ATP-bd"/>
</dbReference>
<accession>A0A2K4ZCZ8</accession>
<evidence type="ECO:0000256" key="1">
    <source>
        <dbReference type="ARBA" id="ARBA00004651"/>
    </source>
</evidence>
<evidence type="ECO:0000256" key="5">
    <source>
        <dbReference type="ARBA" id="ARBA00022741"/>
    </source>
</evidence>
<protein>
    <submittedName>
        <fullName evidence="12">Multidrug export ATP-binding/permease protein</fullName>
        <ecNumber evidence="12">3.6.3.-</ecNumber>
    </submittedName>
</protein>
<keyword evidence="4 10" id="KW-0812">Transmembrane</keyword>
<dbReference type="SUPFAM" id="SSF90123">
    <property type="entry name" value="ABC transporter transmembrane region"/>
    <property type="match status" value="1"/>
</dbReference>
<reference evidence="12 13" key="1">
    <citation type="submission" date="2018-01" db="EMBL/GenBank/DDBJ databases">
        <authorList>
            <person name="Gaut B.S."/>
            <person name="Morton B.R."/>
            <person name="Clegg M.T."/>
            <person name="Duvall M.R."/>
        </authorList>
    </citation>
    <scope>NUCLEOTIDE SEQUENCE [LARGE SCALE GENOMIC DNA]</scope>
    <source>
        <strain evidence="12">GP69</strain>
    </source>
</reference>
<keyword evidence="8 10" id="KW-1133">Transmembrane helix</keyword>
<keyword evidence="12" id="KW-0378">Hydrolase</keyword>
<dbReference type="InterPro" id="IPR003593">
    <property type="entry name" value="AAA+_ATPase"/>
</dbReference>
<feature type="transmembrane region" description="Helical" evidence="10">
    <location>
        <begin position="60"/>
        <end position="82"/>
    </location>
</feature>
<evidence type="ECO:0000256" key="8">
    <source>
        <dbReference type="ARBA" id="ARBA00022989"/>
    </source>
</evidence>
<keyword evidence="6" id="KW-0645">Protease</keyword>
<dbReference type="FunFam" id="3.40.50.300:FF:000299">
    <property type="entry name" value="ABC transporter ATP-binding protein/permease"/>
    <property type="match status" value="1"/>
</dbReference>
<evidence type="ECO:0000256" key="10">
    <source>
        <dbReference type="SAM" id="Phobius"/>
    </source>
</evidence>
<dbReference type="Proteomes" id="UP000236311">
    <property type="component" value="Unassembled WGS sequence"/>
</dbReference>
<evidence type="ECO:0000313" key="12">
    <source>
        <dbReference type="EMBL" id="SOY28339.1"/>
    </source>
</evidence>
<feature type="domain" description="ABC transporter" evidence="11">
    <location>
        <begin position="155"/>
        <end position="396"/>
    </location>
</feature>
<dbReference type="Gene3D" id="1.20.1560.10">
    <property type="entry name" value="ABC transporter type 1, transmembrane domain"/>
    <property type="match status" value="1"/>
</dbReference>
<name>A0A2K4ZCZ8_9FIRM</name>
<dbReference type="Gene3D" id="3.40.50.300">
    <property type="entry name" value="P-loop containing nucleotide triphosphate hydrolases"/>
    <property type="match status" value="1"/>
</dbReference>
<keyword evidence="7 12" id="KW-0067">ATP-binding</keyword>
<dbReference type="InterPro" id="IPR036640">
    <property type="entry name" value="ABC1_TM_sf"/>
</dbReference>
<dbReference type="PANTHER" id="PTHR24221:SF654">
    <property type="entry name" value="ATP-BINDING CASSETTE SUB-FAMILY B MEMBER 6"/>
    <property type="match status" value="1"/>
</dbReference>
<comment type="subcellular location">
    <subcellularLocation>
        <location evidence="1">Cell membrane</location>
        <topology evidence="1">Multi-pass membrane protein</topology>
    </subcellularLocation>
</comment>
<keyword evidence="3" id="KW-1003">Cell membrane</keyword>
<evidence type="ECO:0000256" key="3">
    <source>
        <dbReference type="ARBA" id="ARBA00022475"/>
    </source>
</evidence>
<evidence type="ECO:0000256" key="2">
    <source>
        <dbReference type="ARBA" id="ARBA00022448"/>
    </source>
</evidence>
<keyword evidence="6" id="KW-0788">Thiol protease</keyword>
<dbReference type="GO" id="GO:0034040">
    <property type="term" value="F:ATPase-coupled lipid transmembrane transporter activity"/>
    <property type="evidence" value="ECO:0007669"/>
    <property type="project" value="TreeGrafter"/>
</dbReference>
<dbReference type="EC" id="3.6.3.-" evidence="12"/>
<dbReference type="PROSITE" id="PS50893">
    <property type="entry name" value="ABC_TRANSPORTER_2"/>
    <property type="match status" value="1"/>
</dbReference>
<dbReference type="GO" id="GO:0005524">
    <property type="term" value="F:ATP binding"/>
    <property type="evidence" value="ECO:0007669"/>
    <property type="project" value="UniProtKB-KW"/>
</dbReference>
<dbReference type="GO" id="GO:0016887">
    <property type="term" value="F:ATP hydrolysis activity"/>
    <property type="evidence" value="ECO:0007669"/>
    <property type="project" value="InterPro"/>
</dbReference>
<evidence type="ECO:0000259" key="11">
    <source>
        <dbReference type="PROSITE" id="PS50893"/>
    </source>
</evidence>
<gene>
    <name evidence="12" type="ORF">AMURIS_01046</name>
</gene>
<evidence type="ECO:0000313" key="13">
    <source>
        <dbReference type="Proteomes" id="UP000236311"/>
    </source>
</evidence>
<dbReference type="EMBL" id="OFSM01000004">
    <property type="protein sequence ID" value="SOY28339.1"/>
    <property type="molecule type" value="Genomic_DNA"/>
</dbReference>
<proteinExistence type="predicted"/>
<keyword evidence="13" id="KW-1185">Reference proteome</keyword>
<organism evidence="12 13">
    <name type="scientific">Acetatifactor muris</name>
    <dbReference type="NCBI Taxonomy" id="879566"/>
    <lineage>
        <taxon>Bacteria</taxon>
        <taxon>Bacillati</taxon>
        <taxon>Bacillota</taxon>
        <taxon>Clostridia</taxon>
        <taxon>Lachnospirales</taxon>
        <taxon>Lachnospiraceae</taxon>
        <taxon>Acetatifactor</taxon>
    </lineage>
</organism>
<dbReference type="InterPro" id="IPR039421">
    <property type="entry name" value="Type_1_exporter"/>
</dbReference>
<evidence type="ECO:0000256" key="4">
    <source>
        <dbReference type="ARBA" id="ARBA00022692"/>
    </source>
</evidence>
<keyword evidence="2" id="KW-0813">Transport</keyword>